<sequence length="63" mass="6710">AAARPACDEHPRLPRCSGGANAACDGMSSSARKFPRSPGIWQVARMRAQYAASRLRHRSASGV</sequence>
<evidence type="ECO:0000313" key="1">
    <source>
        <dbReference type="EMBL" id="CAA9545314.1"/>
    </source>
</evidence>
<dbReference type="AlphaFoldDB" id="A0A6J4UAA5"/>
<organism evidence="1">
    <name type="scientific">uncultured Thermomicrobiales bacterium</name>
    <dbReference type="NCBI Taxonomy" id="1645740"/>
    <lineage>
        <taxon>Bacteria</taxon>
        <taxon>Pseudomonadati</taxon>
        <taxon>Thermomicrobiota</taxon>
        <taxon>Thermomicrobia</taxon>
        <taxon>Thermomicrobiales</taxon>
        <taxon>environmental samples</taxon>
    </lineage>
</organism>
<accession>A0A6J4UAA5</accession>
<proteinExistence type="predicted"/>
<feature type="non-terminal residue" evidence="1">
    <location>
        <position position="63"/>
    </location>
</feature>
<dbReference type="EMBL" id="CADCWJ010000106">
    <property type="protein sequence ID" value="CAA9545314.1"/>
    <property type="molecule type" value="Genomic_DNA"/>
</dbReference>
<feature type="non-terminal residue" evidence="1">
    <location>
        <position position="1"/>
    </location>
</feature>
<name>A0A6J4UAA5_9BACT</name>
<protein>
    <submittedName>
        <fullName evidence="1">Uncharacterized protein</fullName>
    </submittedName>
</protein>
<reference evidence="1" key="1">
    <citation type="submission" date="2020-02" db="EMBL/GenBank/DDBJ databases">
        <authorList>
            <person name="Meier V. D."/>
        </authorList>
    </citation>
    <scope>NUCLEOTIDE SEQUENCE</scope>
    <source>
        <strain evidence="1">AVDCRST_MAG87</strain>
    </source>
</reference>
<gene>
    <name evidence="1" type="ORF">AVDCRST_MAG87-421</name>
</gene>